<evidence type="ECO:0000313" key="2">
    <source>
        <dbReference type="EMBL" id="ABL87463.1"/>
    </source>
</evidence>
<feature type="transmembrane region" description="Helical" evidence="1">
    <location>
        <begin position="98"/>
        <end position="118"/>
    </location>
</feature>
<dbReference type="eggNOG" id="arCOG02008">
    <property type="taxonomic scope" value="Archaea"/>
</dbReference>
<dbReference type="InterPro" id="IPR009339">
    <property type="entry name" value="DUF998"/>
</dbReference>
<keyword evidence="3" id="KW-1185">Reference proteome</keyword>
<evidence type="ECO:0008006" key="4">
    <source>
        <dbReference type="Google" id="ProtNLM"/>
    </source>
</evidence>
<proteinExistence type="predicted"/>
<organism evidence="2 3">
    <name type="scientific">Pyrobaculum islandicum (strain DSM 4184 / JCM 9189 / GEO3)</name>
    <dbReference type="NCBI Taxonomy" id="384616"/>
    <lineage>
        <taxon>Archaea</taxon>
        <taxon>Thermoproteota</taxon>
        <taxon>Thermoprotei</taxon>
        <taxon>Thermoproteales</taxon>
        <taxon>Thermoproteaceae</taxon>
        <taxon>Pyrobaculum</taxon>
    </lineage>
</organism>
<feature type="transmembrane region" description="Helical" evidence="1">
    <location>
        <begin position="74"/>
        <end position="92"/>
    </location>
</feature>
<dbReference type="RefSeq" id="WP_011762040.1">
    <property type="nucleotide sequence ID" value="NC_008701.1"/>
</dbReference>
<dbReference type="HOGENOM" id="CLU_080422_2_0_2"/>
<feature type="transmembrane region" description="Helical" evidence="1">
    <location>
        <begin position="45"/>
        <end position="67"/>
    </location>
</feature>
<dbReference type="STRING" id="384616.Pisl_0284"/>
<evidence type="ECO:0000256" key="1">
    <source>
        <dbReference type="SAM" id="Phobius"/>
    </source>
</evidence>
<feature type="transmembrane region" description="Helical" evidence="1">
    <location>
        <begin position="125"/>
        <end position="145"/>
    </location>
</feature>
<feature type="transmembrane region" description="Helical" evidence="1">
    <location>
        <begin position="151"/>
        <end position="170"/>
    </location>
</feature>
<dbReference type="AlphaFoldDB" id="A1RR81"/>
<dbReference type="EMBL" id="CP000504">
    <property type="protein sequence ID" value="ABL87463.1"/>
    <property type="molecule type" value="Genomic_DNA"/>
</dbReference>
<sequence length="180" mass="19133">MLGKILLVLGSLQFIVVMLIAEQLYPGYNPMYNYISDLGALKAPTSTLFNTSVILLGLLGLAAATLLRKELGSLGAAILAIAAMGAVGVGIFPEDYGTPHGVSALIAFLFGAITVIIMGFRKGGIYKLLGIAMGAISLVALMLFIPRTQTPLGIGGLERLIVYPVLLYFIRYGLSRQKTR</sequence>
<accession>A1RR81</accession>
<evidence type="ECO:0000313" key="3">
    <source>
        <dbReference type="Proteomes" id="UP000002595"/>
    </source>
</evidence>
<dbReference type="KEGG" id="pis:Pisl_0284"/>
<dbReference type="PANTHER" id="PTHR42241:SF2">
    <property type="entry name" value="HYPOTHETICAL MEMBRANE PROTEIN, CONSERVED, DUF998 FAMILY"/>
    <property type="match status" value="1"/>
</dbReference>
<dbReference type="PANTHER" id="PTHR42241">
    <property type="entry name" value="HYPOTHETICAL MEMBRANE PROTEIN, CONSERVED, DUF998 FAMILY"/>
    <property type="match status" value="1"/>
</dbReference>
<gene>
    <name evidence="2" type="ordered locus">Pisl_0284</name>
</gene>
<dbReference type="OrthoDB" id="46160at2157"/>
<dbReference type="Pfam" id="PF06197">
    <property type="entry name" value="DUF998"/>
    <property type="match status" value="1"/>
</dbReference>
<name>A1RR81_PYRIL</name>
<dbReference type="Proteomes" id="UP000002595">
    <property type="component" value="Chromosome"/>
</dbReference>
<protein>
    <recommendedName>
        <fullName evidence="4">DUF998 domain-containing protein</fullName>
    </recommendedName>
</protein>
<keyword evidence="1" id="KW-0472">Membrane</keyword>
<reference evidence="2" key="1">
    <citation type="submission" date="2006-12" db="EMBL/GenBank/DDBJ databases">
        <title>Complete sequence of Pyrobaculum islandicum DSM 4184.</title>
        <authorList>
            <person name="Copeland A."/>
            <person name="Lucas S."/>
            <person name="Lapidus A."/>
            <person name="Barry K."/>
            <person name="Detter J.C."/>
            <person name="Glavina del Rio T."/>
            <person name="Dalin E."/>
            <person name="Tice H."/>
            <person name="Pitluck S."/>
            <person name="Meincke L."/>
            <person name="Brettin T."/>
            <person name="Bruce D."/>
            <person name="Han C."/>
            <person name="Tapia R."/>
            <person name="Gilna P."/>
            <person name="Schmutz J."/>
            <person name="Larimer F."/>
            <person name="Land M."/>
            <person name="Hauser L."/>
            <person name="Kyrpides N."/>
            <person name="Mikhailova N."/>
            <person name="Cozen A.E."/>
            <person name="Fitz-Gibbon S.T."/>
            <person name="House C.H."/>
            <person name="Saltikov C."/>
            <person name="Lowe T."/>
            <person name="Richardson P."/>
        </authorList>
    </citation>
    <scope>NUCLEOTIDE SEQUENCE [LARGE SCALE GENOMIC DNA]</scope>
    <source>
        <strain evidence="2">DSM 4184</strain>
    </source>
</reference>
<dbReference type="GeneID" id="4617584"/>
<keyword evidence="1" id="KW-0812">Transmembrane</keyword>
<keyword evidence="1" id="KW-1133">Transmembrane helix</keyword>